<dbReference type="Pfam" id="PF00004">
    <property type="entry name" value="AAA"/>
    <property type="match status" value="1"/>
</dbReference>
<dbReference type="InterPro" id="IPR041546">
    <property type="entry name" value="ClpA/ClpB_AAA_lid"/>
</dbReference>
<evidence type="ECO:0000259" key="9">
    <source>
        <dbReference type="SMART" id="SM00382"/>
    </source>
</evidence>
<dbReference type="InterPro" id="IPR001270">
    <property type="entry name" value="ClpA/B"/>
</dbReference>
<dbReference type="CDD" id="cd19499">
    <property type="entry name" value="RecA-like_ClpB_Hsp104-like"/>
    <property type="match status" value="1"/>
</dbReference>
<dbReference type="InterPro" id="IPR019489">
    <property type="entry name" value="Clp_ATPase_C"/>
</dbReference>
<dbReference type="Gene3D" id="1.10.8.60">
    <property type="match status" value="1"/>
</dbReference>
<dbReference type="PANTHER" id="PTHR11638:SF176">
    <property type="entry name" value="HEAT SHOCK PROTEIN 78, MITOCHONDRIAL"/>
    <property type="match status" value="1"/>
</dbReference>
<proteinExistence type="inferred from homology"/>
<evidence type="ECO:0000256" key="5">
    <source>
        <dbReference type="ARBA" id="ARBA00023186"/>
    </source>
</evidence>
<dbReference type="Gene3D" id="3.40.50.300">
    <property type="entry name" value="P-loop containing nucleotide triphosphate hydrolases"/>
    <property type="match status" value="3"/>
</dbReference>
<dbReference type="InterPro" id="IPR003593">
    <property type="entry name" value="AAA+_ATPase"/>
</dbReference>
<organism evidence="11 12">
    <name type="scientific">Chrysochromulina tobinii</name>
    <dbReference type="NCBI Taxonomy" id="1460289"/>
    <lineage>
        <taxon>Eukaryota</taxon>
        <taxon>Haptista</taxon>
        <taxon>Haptophyta</taxon>
        <taxon>Prymnesiophyceae</taxon>
        <taxon>Prymnesiales</taxon>
        <taxon>Chrysochromulinaceae</taxon>
        <taxon>Chrysochromulina</taxon>
    </lineage>
</organism>
<dbReference type="GO" id="GO:0034605">
    <property type="term" value="P:cellular response to heat"/>
    <property type="evidence" value="ECO:0007669"/>
    <property type="project" value="TreeGrafter"/>
</dbReference>
<evidence type="ECO:0000256" key="7">
    <source>
        <dbReference type="SAM" id="Coils"/>
    </source>
</evidence>
<dbReference type="PANTHER" id="PTHR11638">
    <property type="entry name" value="ATP-DEPENDENT CLP PROTEASE"/>
    <property type="match status" value="1"/>
</dbReference>
<dbReference type="InterPro" id="IPR003959">
    <property type="entry name" value="ATPase_AAA_core"/>
</dbReference>
<feature type="region of interest" description="Disordered" evidence="8">
    <location>
        <begin position="1"/>
        <end position="45"/>
    </location>
</feature>
<dbReference type="FunFam" id="3.40.50.300:FF:000025">
    <property type="entry name" value="ATP-dependent Clp protease subunit"/>
    <property type="match status" value="1"/>
</dbReference>
<feature type="domain" description="Clp ATPase C-terminal" evidence="10">
    <location>
        <begin position="667"/>
        <end position="737"/>
    </location>
</feature>
<dbReference type="GO" id="GO:0016887">
    <property type="term" value="F:ATP hydrolysis activity"/>
    <property type="evidence" value="ECO:0007669"/>
    <property type="project" value="InterPro"/>
</dbReference>
<dbReference type="Pfam" id="PF07724">
    <property type="entry name" value="AAA_2"/>
    <property type="match status" value="1"/>
</dbReference>
<evidence type="ECO:0000256" key="1">
    <source>
        <dbReference type="ARBA" id="ARBA00008675"/>
    </source>
</evidence>
<reference evidence="12" key="1">
    <citation type="journal article" date="2015" name="PLoS Genet.">
        <title>Genome Sequence and Transcriptome Analyses of Chrysochromulina tobin: Metabolic Tools for Enhanced Algal Fitness in the Prominent Order Prymnesiales (Haptophyceae).</title>
        <authorList>
            <person name="Hovde B.T."/>
            <person name="Deodato C.R."/>
            <person name="Hunsperger H.M."/>
            <person name="Ryken S.A."/>
            <person name="Yost W."/>
            <person name="Jha R.K."/>
            <person name="Patterson J."/>
            <person name="Monnat R.J. Jr."/>
            <person name="Barlow S.B."/>
            <person name="Starkenburg S.R."/>
            <person name="Cattolico R.A."/>
        </authorList>
    </citation>
    <scope>NUCLEOTIDE SEQUENCE</scope>
    <source>
        <strain evidence="12">CCMP291</strain>
    </source>
</reference>
<feature type="domain" description="AAA+ ATPase" evidence="9">
    <location>
        <begin position="89"/>
        <end position="233"/>
    </location>
</feature>
<dbReference type="PROSITE" id="PS00870">
    <property type="entry name" value="CLPAB_1"/>
    <property type="match status" value="1"/>
</dbReference>
<dbReference type="OrthoDB" id="9156702at2759"/>
<dbReference type="Pfam" id="PF10431">
    <property type="entry name" value="ClpB_D2-small"/>
    <property type="match status" value="1"/>
</dbReference>
<keyword evidence="4 6" id="KW-0067">ATP-binding</keyword>
<dbReference type="CDD" id="cd00009">
    <property type="entry name" value="AAA"/>
    <property type="match status" value="1"/>
</dbReference>
<dbReference type="EMBL" id="JWZX01003352">
    <property type="protein sequence ID" value="KOO21551.1"/>
    <property type="molecule type" value="Genomic_DNA"/>
</dbReference>
<dbReference type="FunFam" id="3.40.50.300:FF:000010">
    <property type="entry name" value="Chaperone clpB 1, putative"/>
    <property type="match status" value="1"/>
</dbReference>
<feature type="domain" description="AAA+ ATPase" evidence="9">
    <location>
        <begin position="498"/>
        <end position="668"/>
    </location>
</feature>
<dbReference type="InterPro" id="IPR028299">
    <property type="entry name" value="ClpA/B_CS2"/>
</dbReference>
<dbReference type="SMART" id="SM00382">
    <property type="entry name" value="AAA"/>
    <property type="match status" value="2"/>
</dbReference>
<evidence type="ECO:0000313" key="12">
    <source>
        <dbReference type="Proteomes" id="UP000037460"/>
    </source>
</evidence>
<dbReference type="GO" id="GO:0005737">
    <property type="term" value="C:cytoplasm"/>
    <property type="evidence" value="ECO:0007669"/>
    <property type="project" value="TreeGrafter"/>
</dbReference>
<feature type="coiled-coil region" evidence="7">
    <location>
        <begin position="302"/>
        <end position="382"/>
    </location>
</feature>
<keyword evidence="3 6" id="KW-0547">Nucleotide-binding</keyword>
<evidence type="ECO:0000256" key="8">
    <source>
        <dbReference type="SAM" id="MobiDB-lite"/>
    </source>
</evidence>
<dbReference type="Proteomes" id="UP000037460">
    <property type="component" value="Unassembled WGS sequence"/>
</dbReference>
<dbReference type="PROSITE" id="PS00871">
    <property type="entry name" value="CLPAB_2"/>
    <property type="match status" value="1"/>
</dbReference>
<evidence type="ECO:0000259" key="10">
    <source>
        <dbReference type="SMART" id="SM01086"/>
    </source>
</evidence>
<dbReference type="SMART" id="SM01086">
    <property type="entry name" value="ClpB_D2-small"/>
    <property type="match status" value="1"/>
</dbReference>
<keyword evidence="12" id="KW-1185">Reference proteome</keyword>
<evidence type="ECO:0000313" key="11">
    <source>
        <dbReference type="EMBL" id="KOO21551.1"/>
    </source>
</evidence>
<evidence type="ECO:0000256" key="4">
    <source>
        <dbReference type="ARBA" id="ARBA00022840"/>
    </source>
</evidence>
<comment type="similarity">
    <text evidence="1 6">Belongs to the ClpA/ClpB family.</text>
</comment>
<sequence>MGSHGSAAARDHKTDSVANSSSGGSGSGSGGSNSGGGSSWVNPLATPKGDSLKKYSTNLTELARAGKLDPVIGRDEEIRRTIQVLARRRKNNPVLIGEPGVGKTAVVEGLAQRIVDKDVPESLRDCQVVSLDVGALIAGAKYRGEFEERLKAVLRDVSDSNGQTILFIDELHTVVGAGAAEGSMDASNLLKPPLARGELSCVGATTLAEYRLIEKDAALARRFQPVLVPEPTPAQSLTILRGLKEKYQAHHGVHITDGALLAAVQMAHRYLTERKLPDKVIDLLDEAASRLRMQQESKPEPIADMERQVLDLQIELASLEKEIGSAAATRRRELQADLHAKQAKAESANAQWTTERRALEQRKTARQRLEQARKDLAAAERDGNFAKAGELLHAVVPRLERELEQWEGAAAKGGTGAGEAGGEGGGMLSEQVASAHIAAVVSKMTGIPTTQLDLSERDKLLQLEAKLAQTVVGQDHALRVIADAVRVSRAGLQNPDRPLGVFLLVGPTGVGKTQLCKALAGQLFDSEEAVTRIDMSEYSERHSVSRLVGAPPGYVGYEEGGQLTEAVRRKPYSVVLLDEFEKAHKEVATLLLQLMDEGQLTDSQGKRVDFRSTIVMMTSNLGADALAGLSEGQPSEKARPQVMEAVAKHLPPEFVNRLDQIVLFDRLDRKQIARIAKLEVDKVAGRLDERGLELHVSEGAVHWLAAAGGSKRGGSTEELHVVVDAPVTHTKDGTLRIRVLPEAEVEQALKGDTWAV</sequence>
<evidence type="ECO:0000256" key="6">
    <source>
        <dbReference type="RuleBase" id="RU004432"/>
    </source>
</evidence>
<dbReference type="PRINTS" id="PR00300">
    <property type="entry name" value="CLPPROTEASEA"/>
</dbReference>
<gene>
    <name evidence="11" type="ORF">Ctob_000466</name>
</gene>
<dbReference type="GO" id="GO:0005524">
    <property type="term" value="F:ATP binding"/>
    <property type="evidence" value="ECO:0007669"/>
    <property type="project" value="UniProtKB-KW"/>
</dbReference>
<feature type="compositionally biased region" description="Gly residues" evidence="8">
    <location>
        <begin position="23"/>
        <end position="38"/>
    </location>
</feature>
<accession>A0A0M0J4Q5</accession>
<dbReference type="InterPro" id="IPR050130">
    <property type="entry name" value="ClpA_ClpB"/>
</dbReference>
<evidence type="ECO:0000256" key="2">
    <source>
        <dbReference type="ARBA" id="ARBA00022737"/>
    </source>
</evidence>
<keyword evidence="5 6" id="KW-0143">Chaperone</keyword>
<comment type="caution">
    <text evidence="11">The sequence shown here is derived from an EMBL/GenBank/DDBJ whole genome shotgun (WGS) entry which is preliminary data.</text>
</comment>
<evidence type="ECO:0000256" key="3">
    <source>
        <dbReference type="ARBA" id="ARBA00022741"/>
    </source>
</evidence>
<name>A0A0M0J4Q5_9EUKA</name>
<dbReference type="SUPFAM" id="SSF52540">
    <property type="entry name" value="P-loop containing nucleoside triphosphate hydrolases"/>
    <property type="match status" value="2"/>
</dbReference>
<dbReference type="AlphaFoldDB" id="A0A0M0J4Q5"/>
<dbReference type="Pfam" id="PF17871">
    <property type="entry name" value="AAA_lid_9"/>
    <property type="match status" value="1"/>
</dbReference>
<dbReference type="InterPro" id="IPR018368">
    <property type="entry name" value="ClpA/B_CS1"/>
</dbReference>
<dbReference type="InterPro" id="IPR027417">
    <property type="entry name" value="P-loop_NTPase"/>
</dbReference>
<protein>
    <submittedName>
        <fullName evidence="11">Aaa ATPase domain-containing protein</fullName>
    </submittedName>
</protein>
<dbReference type="FunFam" id="3.40.50.300:FF:000120">
    <property type="entry name" value="ATP-dependent chaperone ClpB"/>
    <property type="match status" value="1"/>
</dbReference>
<keyword evidence="2" id="KW-0677">Repeat</keyword>
<keyword evidence="7" id="KW-0175">Coiled coil</keyword>